<comment type="caution">
    <text evidence="2">The sequence shown here is derived from an EMBL/GenBank/DDBJ whole genome shotgun (WGS) entry which is preliminary data.</text>
</comment>
<sequence length="48" mass="5328">MAQAVNLTRVDTIYKMSDMFRPGLVISAAWVVITVAVMYLIARPLGLM</sequence>
<protein>
    <submittedName>
        <fullName evidence="2">Uncharacterized protein</fullName>
    </submittedName>
</protein>
<proteinExistence type="predicted"/>
<organism evidence="2 3">
    <name type="scientific">Mailhella massiliensis</name>
    <dbReference type="NCBI Taxonomy" id="1903261"/>
    <lineage>
        <taxon>Bacteria</taxon>
        <taxon>Pseudomonadati</taxon>
        <taxon>Thermodesulfobacteriota</taxon>
        <taxon>Desulfovibrionia</taxon>
        <taxon>Desulfovibrionales</taxon>
        <taxon>Desulfovibrionaceae</taxon>
        <taxon>Mailhella</taxon>
    </lineage>
</organism>
<dbReference type="AlphaFoldDB" id="A0A921AXM0"/>
<evidence type="ECO:0000256" key="1">
    <source>
        <dbReference type="SAM" id="Phobius"/>
    </source>
</evidence>
<evidence type="ECO:0000313" key="2">
    <source>
        <dbReference type="EMBL" id="HJD97648.1"/>
    </source>
</evidence>
<keyword evidence="1" id="KW-0472">Membrane</keyword>
<reference evidence="2" key="2">
    <citation type="submission" date="2021-09" db="EMBL/GenBank/DDBJ databases">
        <authorList>
            <person name="Gilroy R."/>
        </authorList>
    </citation>
    <scope>NUCLEOTIDE SEQUENCE</scope>
    <source>
        <strain evidence="2">ChiGjej2B2-19336</strain>
    </source>
</reference>
<evidence type="ECO:0000313" key="3">
    <source>
        <dbReference type="Proteomes" id="UP000698963"/>
    </source>
</evidence>
<dbReference type="EMBL" id="DYZA01000167">
    <property type="protein sequence ID" value="HJD97648.1"/>
    <property type="molecule type" value="Genomic_DNA"/>
</dbReference>
<accession>A0A921AXM0</accession>
<feature type="transmembrane region" description="Helical" evidence="1">
    <location>
        <begin position="20"/>
        <end position="42"/>
    </location>
</feature>
<dbReference type="Proteomes" id="UP000698963">
    <property type="component" value="Unassembled WGS sequence"/>
</dbReference>
<reference evidence="2" key="1">
    <citation type="journal article" date="2021" name="PeerJ">
        <title>Extensive microbial diversity within the chicken gut microbiome revealed by metagenomics and culture.</title>
        <authorList>
            <person name="Gilroy R."/>
            <person name="Ravi A."/>
            <person name="Getino M."/>
            <person name="Pursley I."/>
            <person name="Horton D.L."/>
            <person name="Alikhan N.F."/>
            <person name="Baker D."/>
            <person name="Gharbi K."/>
            <person name="Hall N."/>
            <person name="Watson M."/>
            <person name="Adriaenssens E.M."/>
            <person name="Foster-Nyarko E."/>
            <person name="Jarju S."/>
            <person name="Secka A."/>
            <person name="Antonio M."/>
            <person name="Oren A."/>
            <person name="Chaudhuri R.R."/>
            <person name="La Ragione R."/>
            <person name="Hildebrand F."/>
            <person name="Pallen M.J."/>
        </authorList>
    </citation>
    <scope>NUCLEOTIDE SEQUENCE</scope>
    <source>
        <strain evidence="2">ChiGjej2B2-19336</strain>
    </source>
</reference>
<keyword evidence="1" id="KW-0812">Transmembrane</keyword>
<dbReference type="RefSeq" id="WP_304122693.1">
    <property type="nucleotide sequence ID" value="NZ_DYZA01000167.1"/>
</dbReference>
<name>A0A921AXM0_9BACT</name>
<gene>
    <name evidence="2" type="ORF">K8W16_08390</name>
</gene>
<keyword evidence="1" id="KW-1133">Transmembrane helix</keyword>